<keyword evidence="2" id="KW-1185">Reference proteome</keyword>
<comment type="caution">
    <text evidence="1">The sequence shown here is derived from an EMBL/GenBank/DDBJ whole genome shotgun (WGS) entry which is preliminary data.</text>
</comment>
<dbReference type="Proteomes" id="UP000822476">
    <property type="component" value="Unassembled WGS sequence"/>
</dbReference>
<gene>
    <name evidence="1" type="ORF">EG68_11916</name>
</gene>
<name>A0A8S9YJ25_9TREM</name>
<sequence>MIPRGCSQPTSSRRVNQALAPDCPMLLKSNVDSSNPTVDDCPVSVCDEPVIYLHVTVYEVMSSAILDTEIVPDTKFLIDIDDKSTLQSTMIICSGMSIA</sequence>
<evidence type="ECO:0000313" key="1">
    <source>
        <dbReference type="EMBL" id="KAF7234487.1"/>
    </source>
</evidence>
<dbReference type="EMBL" id="JTDE01009311">
    <property type="protein sequence ID" value="KAF7234487.1"/>
    <property type="molecule type" value="Genomic_DNA"/>
</dbReference>
<dbReference type="AlphaFoldDB" id="A0A8S9YJ25"/>
<evidence type="ECO:0000313" key="2">
    <source>
        <dbReference type="Proteomes" id="UP000822476"/>
    </source>
</evidence>
<proteinExistence type="predicted"/>
<organism evidence="1 2">
    <name type="scientific">Paragonimus skrjabini miyazakii</name>
    <dbReference type="NCBI Taxonomy" id="59628"/>
    <lineage>
        <taxon>Eukaryota</taxon>
        <taxon>Metazoa</taxon>
        <taxon>Spiralia</taxon>
        <taxon>Lophotrochozoa</taxon>
        <taxon>Platyhelminthes</taxon>
        <taxon>Trematoda</taxon>
        <taxon>Digenea</taxon>
        <taxon>Plagiorchiida</taxon>
        <taxon>Troglotremata</taxon>
        <taxon>Troglotrematidae</taxon>
        <taxon>Paragonimus</taxon>
    </lineage>
</organism>
<protein>
    <submittedName>
        <fullName evidence="1">Uncharacterized protein</fullName>
    </submittedName>
</protein>
<reference evidence="1" key="1">
    <citation type="submission" date="2019-07" db="EMBL/GenBank/DDBJ databases">
        <title>Annotation for the trematode Paragonimus miyazaki's.</title>
        <authorList>
            <person name="Choi Y.-J."/>
        </authorList>
    </citation>
    <scope>NUCLEOTIDE SEQUENCE</scope>
    <source>
        <strain evidence="1">Japan</strain>
    </source>
</reference>
<accession>A0A8S9YJ25</accession>